<dbReference type="eggNOG" id="COG2323">
    <property type="taxonomic scope" value="Bacteria"/>
</dbReference>
<keyword evidence="3" id="KW-1003">Cell membrane</keyword>
<comment type="similarity">
    <text evidence="2">Belongs to the UPF0702 family.</text>
</comment>
<reference evidence="10 11" key="1">
    <citation type="submission" date="2009-10" db="EMBL/GenBank/DDBJ databases">
        <title>Complete sequence of chromosome of Ammonifex degensii KC4.</title>
        <authorList>
            <consortium name="US DOE Joint Genome Institute"/>
            <person name="Kerfeld C."/>
            <person name="Goodner B."/>
            <person name="Huber H."/>
            <person name="Stetter K."/>
            <person name="Lucas S."/>
            <person name="Copeland A."/>
            <person name="Lapidus A."/>
            <person name="Glavina del Rio T."/>
            <person name="Dalin E."/>
            <person name="Tice H."/>
            <person name="Bruce D."/>
            <person name="Goodwin L."/>
            <person name="Pitluck S."/>
            <person name="Saunders E."/>
            <person name="Brettin T."/>
            <person name="Detter J.C."/>
            <person name="Han C."/>
            <person name="Larimer F."/>
            <person name="Land M."/>
            <person name="Hauser L."/>
            <person name="Kyrpides N."/>
            <person name="Ovchinnikova G."/>
            <person name="Richardson P."/>
        </authorList>
    </citation>
    <scope>NUCLEOTIDE SEQUENCE [LARGE SCALE GENOMIC DNA]</scope>
    <source>
        <strain evidence="11">DSM 10501 / KC4</strain>
    </source>
</reference>
<evidence type="ECO:0008006" key="12">
    <source>
        <dbReference type="Google" id="ProtNLM"/>
    </source>
</evidence>
<keyword evidence="6 7" id="KW-0472">Membrane</keyword>
<feature type="transmembrane region" description="Helical" evidence="7">
    <location>
        <begin position="7"/>
        <end position="26"/>
    </location>
</feature>
<accession>C9R9R8</accession>
<evidence type="ECO:0000259" key="9">
    <source>
        <dbReference type="Pfam" id="PF20730"/>
    </source>
</evidence>
<keyword evidence="11" id="KW-1185">Reference proteome</keyword>
<dbReference type="Proteomes" id="UP000002620">
    <property type="component" value="Chromosome"/>
</dbReference>
<evidence type="ECO:0000256" key="7">
    <source>
        <dbReference type="SAM" id="Phobius"/>
    </source>
</evidence>
<name>C9R9R8_AMMDK</name>
<dbReference type="OrthoDB" id="1682423at2"/>
<feature type="domain" description="YetF-like N-terminal transmembrane" evidence="9">
    <location>
        <begin position="5"/>
        <end position="79"/>
    </location>
</feature>
<feature type="transmembrane region" description="Helical" evidence="7">
    <location>
        <begin position="61"/>
        <end position="83"/>
    </location>
</feature>
<dbReference type="InterPro" id="IPR023090">
    <property type="entry name" value="UPF0702_alpha/beta_dom_sf"/>
</dbReference>
<sequence length="245" mass="27562">MNPFLEILLRAVGAFLGVLFITRLVGKSQVGQLTISDYVNGIVIGSIAACLATDIKENPWYYVFGLAIFASLTILVQYVSLIYRPARKFLLDEPTVVVHNGRILERNMARMRYNVDDLMSQLREKGYFNLADVEFAIVEPNGSLSVLPKSQKRPVTPEDLGLPTKYEGVPSELIVDGQIIYQNLVQNNLTEEWLLKELEKQGVKSLKEVLYASLDSEGKLYIDKRQDKLEHLTDVTDKLPGQSGQ</sequence>
<evidence type="ECO:0000313" key="10">
    <source>
        <dbReference type="EMBL" id="ACX53047.1"/>
    </source>
</evidence>
<evidence type="ECO:0000256" key="2">
    <source>
        <dbReference type="ARBA" id="ARBA00006448"/>
    </source>
</evidence>
<evidence type="ECO:0000256" key="6">
    <source>
        <dbReference type="ARBA" id="ARBA00023136"/>
    </source>
</evidence>
<protein>
    <recommendedName>
        <fullName evidence="12">DUF421 domain-containing protein</fullName>
    </recommendedName>
</protein>
<dbReference type="PANTHER" id="PTHR34582:SF7">
    <property type="entry name" value="UPF0702 TRANSMEMBRANE PROTEIN YDFS"/>
    <property type="match status" value="1"/>
</dbReference>
<dbReference type="PANTHER" id="PTHR34582">
    <property type="entry name" value="UPF0702 TRANSMEMBRANE PROTEIN YCAP"/>
    <property type="match status" value="1"/>
</dbReference>
<dbReference type="Pfam" id="PF20730">
    <property type="entry name" value="YetF_N"/>
    <property type="match status" value="1"/>
</dbReference>
<dbReference type="HOGENOM" id="CLU_077149_0_2_9"/>
<gene>
    <name evidence="10" type="ordered locus">Adeg_1968</name>
</gene>
<dbReference type="EMBL" id="CP001785">
    <property type="protein sequence ID" value="ACX53047.1"/>
    <property type="molecule type" value="Genomic_DNA"/>
</dbReference>
<evidence type="ECO:0000256" key="1">
    <source>
        <dbReference type="ARBA" id="ARBA00004651"/>
    </source>
</evidence>
<keyword evidence="5 7" id="KW-1133">Transmembrane helix</keyword>
<dbReference type="InterPro" id="IPR007353">
    <property type="entry name" value="DUF421"/>
</dbReference>
<evidence type="ECO:0000313" key="11">
    <source>
        <dbReference type="Proteomes" id="UP000002620"/>
    </source>
</evidence>
<comment type="subcellular location">
    <subcellularLocation>
        <location evidence="1">Cell membrane</location>
        <topology evidence="1">Multi-pass membrane protein</topology>
    </subcellularLocation>
</comment>
<dbReference type="GO" id="GO:0005886">
    <property type="term" value="C:plasma membrane"/>
    <property type="evidence" value="ECO:0007669"/>
    <property type="project" value="UniProtKB-SubCell"/>
</dbReference>
<organism evidence="10 11">
    <name type="scientific">Ammonifex degensii (strain DSM 10501 / KC4)</name>
    <dbReference type="NCBI Taxonomy" id="429009"/>
    <lineage>
        <taxon>Bacteria</taxon>
        <taxon>Bacillati</taxon>
        <taxon>Bacillota</taxon>
        <taxon>Clostridia</taxon>
        <taxon>Thermoanaerobacterales</taxon>
        <taxon>Thermoanaerobacteraceae</taxon>
        <taxon>Ammonifex</taxon>
    </lineage>
</organism>
<dbReference type="Gene3D" id="3.30.240.20">
    <property type="entry name" value="bsu07140 like domains"/>
    <property type="match status" value="2"/>
</dbReference>
<dbReference type="STRING" id="429009.Adeg_1968"/>
<evidence type="ECO:0000256" key="5">
    <source>
        <dbReference type="ARBA" id="ARBA00022989"/>
    </source>
</evidence>
<proteinExistence type="inferred from homology"/>
<dbReference type="RefSeq" id="WP_015739924.1">
    <property type="nucleotide sequence ID" value="NC_013385.1"/>
</dbReference>
<keyword evidence="4 7" id="KW-0812">Transmembrane</keyword>
<feature type="transmembrane region" description="Helical" evidence="7">
    <location>
        <begin position="38"/>
        <end position="55"/>
    </location>
</feature>
<evidence type="ECO:0000259" key="8">
    <source>
        <dbReference type="Pfam" id="PF04239"/>
    </source>
</evidence>
<dbReference type="Pfam" id="PF04239">
    <property type="entry name" value="DUF421"/>
    <property type="match status" value="1"/>
</dbReference>
<evidence type="ECO:0000256" key="4">
    <source>
        <dbReference type="ARBA" id="ARBA00022692"/>
    </source>
</evidence>
<dbReference type="InterPro" id="IPR048454">
    <property type="entry name" value="YetF_N"/>
</dbReference>
<dbReference type="KEGG" id="adg:Adeg_1968"/>
<feature type="domain" description="YetF C-terminal" evidence="8">
    <location>
        <begin position="85"/>
        <end position="214"/>
    </location>
</feature>
<dbReference type="AlphaFoldDB" id="C9R9R8"/>
<evidence type="ECO:0000256" key="3">
    <source>
        <dbReference type="ARBA" id="ARBA00022475"/>
    </source>
</evidence>